<dbReference type="Gene3D" id="2.10.25.10">
    <property type="entry name" value="Laminin"/>
    <property type="match status" value="1"/>
</dbReference>
<dbReference type="SMART" id="SM00135">
    <property type="entry name" value="LY"/>
    <property type="match status" value="3"/>
</dbReference>
<keyword evidence="11" id="KW-0325">Glycoprotein</keyword>
<dbReference type="InterPro" id="IPR000033">
    <property type="entry name" value="LDLR_classB_rpt"/>
</dbReference>
<evidence type="ECO:0000256" key="16">
    <source>
        <dbReference type="SAM" id="MobiDB-lite"/>
    </source>
</evidence>
<dbReference type="EnsemblMetazoa" id="XM_008206043">
    <property type="protein sequence ID" value="XP_008204265"/>
    <property type="gene ID" value="LOC100121047"/>
</dbReference>
<evidence type="ECO:0000313" key="19">
    <source>
        <dbReference type="EnsemblMetazoa" id="XP_008204265"/>
    </source>
</evidence>
<evidence type="ECO:0000256" key="12">
    <source>
        <dbReference type="ARBA" id="ARBA00038070"/>
    </source>
</evidence>
<keyword evidence="17" id="KW-1133">Transmembrane helix</keyword>
<dbReference type="AlphaFoldDB" id="A0A7M7H342"/>
<dbReference type="GO" id="GO:0048477">
    <property type="term" value="P:oogenesis"/>
    <property type="evidence" value="ECO:0007669"/>
    <property type="project" value="UniProtKB-KW"/>
</dbReference>
<comment type="caution">
    <text evidence="14">Lacks conserved residue(s) required for the propagation of feature annotation.</text>
</comment>
<dbReference type="InParanoid" id="A0A7M7H342"/>
<dbReference type="SUPFAM" id="SSF63825">
    <property type="entry name" value="YWTD domain"/>
    <property type="match status" value="1"/>
</dbReference>
<evidence type="ECO:0000256" key="2">
    <source>
        <dbReference type="ARBA" id="ARBA00022475"/>
    </source>
</evidence>
<gene>
    <name evidence="19" type="primary">100121047</name>
</gene>
<sequence length="606" mass="67663">MNSYTNKSEREEISADIRTTLPLSAAPLGQKRDLAVTHEKEIDFIARNGSLIGNTVIVDAYNLVGSAYDDDSYTMFLSDADNPKYSIFSVDLTAKNVTAKPILKRDSPSQIPSMAYDSQTQTLFWTNQKEIMKMHVPLNGAPGKPQTLHKLDDKNPIGIALDVCNRHIYWVNSKQLYSSIMRSNLDGSNLTTIVSENLYDPTTIIVDHVNSKLYWIDDEEGIHYKLEESNLDGSERVTLVHGKHQQPIHLVVDRESIYWTDFTYRAVWKFNKDTKPGDIPVTFKSYYDRKAVSPRSILARDNLGNGIDCKAMKAEVLKKISTTLAAPKPTLQSFNNLTTSREESDEAEKCFNGGLFEKLSGSCKCKPGYSGSRCEISSCHNYCLRGECSVNDKGIPVCKCGSAYDGLRCEHDVCNGYCLNDGRCTVDDMGKPNCECKYSSGARCEVTFDMAEICGLYCMNRQFQKTSINTSSCRCAELNQTIEEVLGYDTFNCTILVPILAGFVGMLTIVVIFLSVYISKLRRRPRIKKRFLVNKGGITPLTSRPGASLPADQCEITIENCCNMNICETPCFEPKLRNATSTRSNGKKKEEKNGLLDHMEDGGNSC</sequence>
<dbReference type="PANTHER" id="PTHR46513">
    <property type="entry name" value="VITELLOGENIN RECEPTOR-LIKE PROTEIN-RELATED-RELATED"/>
    <property type="match status" value="1"/>
</dbReference>
<keyword evidence="8" id="KW-0896">Oogenesis</keyword>
<evidence type="ECO:0000256" key="11">
    <source>
        <dbReference type="ARBA" id="ARBA00023180"/>
    </source>
</evidence>
<keyword evidence="9 17" id="KW-0472">Membrane</keyword>
<dbReference type="GO" id="GO:0017147">
    <property type="term" value="F:Wnt-protein binding"/>
    <property type="evidence" value="ECO:0007669"/>
    <property type="project" value="TreeGrafter"/>
</dbReference>
<comment type="subcellular location">
    <subcellularLocation>
        <location evidence="1">Cell membrane</location>
        <topology evidence="1">Single-pass type I membrane protein</topology>
    </subcellularLocation>
</comment>
<keyword evidence="5" id="KW-0677">Repeat</keyword>
<reference evidence="19" key="1">
    <citation type="submission" date="2021-01" db="UniProtKB">
        <authorList>
            <consortium name="EnsemblMetazoa"/>
        </authorList>
    </citation>
    <scope>IDENTIFICATION</scope>
</reference>
<dbReference type="FunCoup" id="A0A7M7H342">
    <property type="interactions" value="131"/>
</dbReference>
<evidence type="ECO:0000256" key="14">
    <source>
        <dbReference type="PROSITE-ProRule" id="PRU00076"/>
    </source>
</evidence>
<comment type="similarity">
    <text evidence="12">Belongs to the cueball family.</text>
</comment>
<evidence type="ECO:0000256" key="8">
    <source>
        <dbReference type="ARBA" id="ARBA00022943"/>
    </source>
</evidence>
<dbReference type="SMART" id="SM00181">
    <property type="entry name" value="EGF"/>
    <property type="match status" value="3"/>
</dbReference>
<feature type="domain" description="EGF-like" evidence="18">
    <location>
        <begin position="340"/>
        <end position="375"/>
    </location>
</feature>
<name>A0A7M7H342_NASVI</name>
<dbReference type="PANTHER" id="PTHR46513:SF42">
    <property type="entry name" value="PROTEIN CUEBALL"/>
    <property type="match status" value="1"/>
</dbReference>
<dbReference type="InterPro" id="IPR011042">
    <property type="entry name" value="6-blade_b-propeller_TolB-like"/>
</dbReference>
<feature type="repeat" description="LDL-receptor class B" evidence="15">
    <location>
        <begin position="166"/>
        <end position="210"/>
    </location>
</feature>
<evidence type="ECO:0000256" key="15">
    <source>
        <dbReference type="PROSITE-ProRule" id="PRU00461"/>
    </source>
</evidence>
<proteinExistence type="inferred from homology"/>
<dbReference type="GO" id="GO:0042813">
    <property type="term" value="F:Wnt receptor activity"/>
    <property type="evidence" value="ECO:0007669"/>
    <property type="project" value="TreeGrafter"/>
</dbReference>
<keyword evidence="2" id="KW-1003">Cell membrane</keyword>
<feature type="disulfide bond" evidence="14">
    <location>
        <begin position="414"/>
        <end position="424"/>
    </location>
</feature>
<keyword evidence="10 14" id="KW-1015">Disulfide bond</keyword>
<dbReference type="GO" id="GO:0005886">
    <property type="term" value="C:plasma membrane"/>
    <property type="evidence" value="ECO:0007669"/>
    <property type="project" value="UniProtKB-SubCell"/>
</dbReference>
<keyword evidence="3 14" id="KW-0245">EGF-like domain</keyword>
<dbReference type="GO" id="GO:0060070">
    <property type="term" value="P:canonical Wnt signaling pathway"/>
    <property type="evidence" value="ECO:0007669"/>
    <property type="project" value="TreeGrafter"/>
</dbReference>
<feature type="domain" description="EGF-like" evidence="18">
    <location>
        <begin position="410"/>
        <end position="445"/>
    </location>
</feature>
<evidence type="ECO:0000256" key="10">
    <source>
        <dbReference type="ARBA" id="ARBA00023157"/>
    </source>
</evidence>
<feature type="disulfide bond" evidence="14">
    <location>
        <begin position="365"/>
        <end position="374"/>
    </location>
</feature>
<dbReference type="Gene3D" id="2.120.10.30">
    <property type="entry name" value="TolB, C-terminal domain"/>
    <property type="match status" value="1"/>
</dbReference>
<evidence type="ECO:0000256" key="3">
    <source>
        <dbReference type="ARBA" id="ARBA00022536"/>
    </source>
</evidence>
<evidence type="ECO:0000256" key="5">
    <source>
        <dbReference type="ARBA" id="ARBA00022737"/>
    </source>
</evidence>
<evidence type="ECO:0000256" key="17">
    <source>
        <dbReference type="SAM" id="Phobius"/>
    </source>
</evidence>
<dbReference type="OrthoDB" id="382013at2759"/>
<dbReference type="PROSITE" id="PS51120">
    <property type="entry name" value="LDLRB"/>
    <property type="match status" value="2"/>
</dbReference>
<keyword evidence="20" id="KW-1185">Reference proteome</keyword>
<evidence type="ECO:0000256" key="13">
    <source>
        <dbReference type="ARBA" id="ARBA00040020"/>
    </source>
</evidence>
<protein>
    <recommendedName>
        <fullName evidence="13">Protein cueball</fullName>
    </recommendedName>
</protein>
<evidence type="ECO:0000313" key="20">
    <source>
        <dbReference type="Proteomes" id="UP000002358"/>
    </source>
</evidence>
<dbReference type="GO" id="GO:0007283">
    <property type="term" value="P:spermatogenesis"/>
    <property type="evidence" value="ECO:0007669"/>
    <property type="project" value="UniProtKB-KW"/>
</dbReference>
<organism evidence="19 20">
    <name type="scientific">Nasonia vitripennis</name>
    <name type="common">Parasitic wasp</name>
    <dbReference type="NCBI Taxonomy" id="7425"/>
    <lineage>
        <taxon>Eukaryota</taxon>
        <taxon>Metazoa</taxon>
        <taxon>Ecdysozoa</taxon>
        <taxon>Arthropoda</taxon>
        <taxon>Hexapoda</taxon>
        <taxon>Insecta</taxon>
        <taxon>Pterygota</taxon>
        <taxon>Neoptera</taxon>
        <taxon>Endopterygota</taxon>
        <taxon>Hymenoptera</taxon>
        <taxon>Apocrita</taxon>
        <taxon>Proctotrupomorpha</taxon>
        <taxon>Chalcidoidea</taxon>
        <taxon>Pteromalidae</taxon>
        <taxon>Pteromalinae</taxon>
        <taxon>Nasonia</taxon>
    </lineage>
</organism>
<evidence type="ECO:0000256" key="6">
    <source>
        <dbReference type="ARBA" id="ARBA00022782"/>
    </source>
</evidence>
<dbReference type="SMR" id="A0A7M7H342"/>
<evidence type="ECO:0000256" key="1">
    <source>
        <dbReference type="ARBA" id="ARBA00004251"/>
    </source>
</evidence>
<feature type="repeat" description="LDL-receptor class B" evidence="15">
    <location>
        <begin position="211"/>
        <end position="256"/>
    </location>
</feature>
<evidence type="ECO:0000259" key="18">
    <source>
        <dbReference type="PROSITE" id="PS50026"/>
    </source>
</evidence>
<dbReference type="InterPro" id="IPR050778">
    <property type="entry name" value="Cueball_EGF_LRP_Nidogen"/>
</dbReference>
<feature type="region of interest" description="Disordered" evidence="16">
    <location>
        <begin position="578"/>
        <end position="606"/>
    </location>
</feature>
<dbReference type="PROSITE" id="PS50026">
    <property type="entry name" value="EGF_3"/>
    <property type="match status" value="2"/>
</dbReference>
<evidence type="ECO:0000256" key="4">
    <source>
        <dbReference type="ARBA" id="ARBA00022729"/>
    </source>
</evidence>
<keyword evidence="6" id="KW-0221">Differentiation</keyword>
<keyword evidence="7" id="KW-0744">Spermatogenesis</keyword>
<feature type="transmembrane region" description="Helical" evidence="17">
    <location>
        <begin position="495"/>
        <end position="518"/>
    </location>
</feature>
<dbReference type="InterPro" id="IPR000742">
    <property type="entry name" value="EGF"/>
</dbReference>
<dbReference type="Pfam" id="PF00058">
    <property type="entry name" value="Ldl_recept_b"/>
    <property type="match status" value="1"/>
</dbReference>
<accession>A0A7M7H342</accession>
<dbReference type="Proteomes" id="UP000002358">
    <property type="component" value="Chromosome 2"/>
</dbReference>
<keyword evidence="17" id="KW-0812">Transmembrane</keyword>
<evidence type="ECO:0000256" key="7">
    <source>
        <dbReference type="ARBA" id="ARBA00022871"/>
    </source>
</evidence>
<keyword evidence="4" id="KW-0732">Signal</keyword>
<dbReference type="KEGG" id="nvi:100121047"/>
<evidence type="ECO:0000256" key="9">
    <source>
        <dbReference type="ARBA" id="ARBA00023136"/>
    </source>
</evidence>
<feature type="compositionally biased region" description="Basic and acidic residues" evidence="16">
    <location>
        <begin position="587"/>
        <end position="606"/>
    </location>
</feature>